<dbReference type="InterPro" id="IPR020472">
    <property type="entry name" value="WD40_PAC1"/>
</dbReference>
<evidence type="ECO:0000256" key="3">
    <source>
        <dbReference type="ARBA" id="ARBA00022737"/>
    </source>
</evidence>
<keyword evidence="3" id="KW-0677">Repeat</keyword>
<dbReference type="RefSeq" id="XP_013402471.1">
    <property type="nucleotide sequence ID" value="XM_013547017.1"/>
</dbReference>
<feature type="compositionally biased region" description="Basic and acidic residues" evidence="5">
    <location>
        <begin position="114"/>
        <end position="124"/>
    </location>
</feature>
<proteinExistence type="predicted"/>
<dbReference type="PANTHER" id="PTHR14221:SF0">
    <property type="entry name" value="WD REPEAT-CONTAINING PROTEIN 44"/>
    <property type="match status" value="1"/>
</dbReference>
<dbReference type="SMART" id="SM00320">
    <property type="entry name" value="WD40"/>
    <property type="match status" value="6"/>
</dbReference>
<feature type="compositionally biased region" description="Gly residues" evidence="5">
    <location>
        <begin position="182"/>
        <end position="203"/>
    </location>
</feature>
<feature type="region of interest" description="Disordered" evidence="5">
    <location>
        <begin position="509"/>
        <end position="530"/>
    </location>
</feature>
<evidence type="ECO:0000256" key="4">
    <source>
        <dbReference type="PROSITE-ProRule" id="PRU00221"/>
    </source>
</evidence>
<evidence type="ECO:0000313" key="6">
    <source>
        <dbReference type="Proteomes" id="UP000085678"/>
    </source>
</evidence>
<dbReference type="InterPro" id="IPR040324">
    <property type="entry name" value="WDR44/Dgr2"/>
</dbReference>
<evidence type="ECO:0000256" key="5">
    <source>
        <dbReference type="SAM" id="MobiDB-lite"/>
    </source>
</evidence>
<dbReference type="PROSITE" id="PS50082">
    <property type="entry name" value="WD_REPEATS_2"/>
    <property type="match status" value="3"/>
</dbReference>
<feature type="compositionally biased region" description="Low complexity" evidence="5">
    <location>
        <begin position="393"/>
        <end position="428"/>
    </location>
</feature>
<keyword evidence="2 4" id="KW-0853">WD repeat</keyword>
<dbReference type="OrthoDB" id="20550at2759"/>
<feature type="repeat" description="WD" evidence="4">
    <location>
        <begin position="726"/>
        <end position="759"/>
    </location>
</feature>
<feature type="region of interest" description="Disordered" evidence="5">
    <location>
        <begin position="682"/>
        <end position="714"/>
    </location>
</feature>
<gene>
    <name evidence="7 8" type="primary">LOC106168085</name>
</gene>
<dbReference type="RefSeq" id="XP_013402470.1">
    <property type="nucleotide sequence ID" value="XM_013547016.1"/>
</dbReference>
<keyword evidence="6" id="KW-1185">Reference proteome</keyword>
<feature type="region of interest" description="Disordered" evidence="5">
    <location>
        <begin position="176"/>
        <end position="348"/>
    </location>
</feature>
<dbReference type="Pfam" id="PF00400">
    <property type="entry name" value="WD40"/>
    <property type="match status" value="5"/>
</dbReference>
<dbReference type="CDD" id="cd22265">
    <property type="entry name" value="UDM1_RNF168"/>
    <property type="match status" value="1"/>
</dbReference>
<dbReference type="InterPro" id="IPR015943">
    <property type="entry name" value="WD40/YVTN_repeat-like_dom_sf"/>
</dbReference>
<dbReference type="Proteomes" id="UP000085678">
    <property type="component" value="Unplaced"/>
</dbReference>
<dbReference type="PANTHER" id="PTHR14221">
    <property type="entry name" value="WD REPEAT DOMAIN 44"/>
    <property type="match status" value="1"/>
</dbReference>
<dbReference type="PRINTS" id="PR00320">
    <property type="entry name" value="GPROTEINBRPT"/>
</dbReference>
<accession>A0A1S3IWA4</accession>
<dbReference type="STRING" id="7574.A0A1S3IWA4"/>
<dbReference type="KEGG" id="lak:106168085"/>
<feature type="repeat" description="WD" evidence="4">
    <location>
        <begin position="616"/>
        <end position="647"/>
    </location>
</feature>
<feature type="region of interest" description="Disordered" evidence="5">
    <location>
        <begin position="383"/>
        <end position="461"/>
    </location>
</feature>
<feature type="region of interest" description="Disordered" evidence="5">
    <location>
        <begin position="977"/>
        <end position="999"/>
    </location>
</feature>
<dbReference type="AlphaFoldDB" id="A0A1S3IWA4"/>
<feature type="compositionally biased region" description="Polar residues" evidence="5">
    <location>
        <begin position="335"/>
        <end position="348"/>
    </location>
</feature>
<dbReference type="InterPro" id="IPR001680">
    <property type="entry name" value="WD40_rpt"/>
</dbReference>
<sequence length="1043" mass="114496">MSSDSELDEFYDAEEDTPVKFVSGAYNKDDDLEKEERQLLELKRLAEEKRRQEDEELQKRLADIEKRKEEQLRLEAEKRLELENKKKKLEKMRKLMHQESTPFSTPSKEEEGEGEVKDTQRSTETEEAAVAIQTEQIGGGIDDTAEKRKEIVMDIHKGLSDVQEKVESVIHELTNNLDLTGHGDGSGQGHESGQGHGDTGGSGFSNFSPDLNSMSAQGDDVNLDSQTRTVEKNSAKNKTIPHIRHTGASTADGAKRGTWPKQGSYGGGGGDRVRIDSDSENEPDIVRSTKHRSAVEMPAPVAPPRRRKKIKSMAEEVVSLESLTPTPPEQPSGLPKSTPQATPTITPTCSVENLTKALDHCLDLNSAVQGDRHVTTMALDAHATKGEGEALMTPPTAEETPPPSSNIIPDSSQAPPTPSSGSSSVPQPDVEVKDDEGKEKQGAYDIEIAPGPRPRSNSGRLLSDKEILDSIIIRNLDTGESLPLSLAEEQLPQGTNPLALHIMRRTKEYASDSSLEGKERHPTDEVDAGPKSVQAVAQQASAGVKKTGTRLKKLFGKTVSKIKSVAGGNHDDSSSDEEVSLDGKKFVKGAVSQVKASGSNKGPYDFAQLKMCQDLSGEHVGAVWIMKFSHCGRLVATGGQDNILRVWVLKNSFAYFDDMRQKYSEASASLLHGMRAKVSPAPSQESLDSVQSADAQTEPGACGTTGTEEEEEEEDAPFMKKPLCTYRGHSGDVLDLSWSKNYFILSSSMDKTVRLWHISRRECLCCFQHIDFVTAIVFHPKDDRYFLSGSLDGTLRLWNIPDKKVALWNEVSGHTKLITAANFCQNGKFAVVGTYDGRCIFYSTDQLKYYTLIHVRSTRGRNARGRKISGIEPMPGEDKVLVTSNDSRIRLYDLRDLTLTCKYKGCANTSSQIKAGFSHNGKHIICGSEDQFIYIWKTQHEFHKFSSARRDRNDFWEGIKAHNAVVTAAIFAPNPSLLLPPTEEATDTPPGDHQKKDGSLKRADAACGDVFLSADFTGAIKVFTNHIKRQSSSTSLVSSGSLR</sequence>
<reference evidence="7 8" key="1">
    <citation type="submission" date="2025-04" db="UniProtKB">
        <authorList>
            <consortium name="RefSeq"/>
        </authorList>
    </citation>
    <scope>IDENTIFICATION</scope>
    <source>
        <tissue evidence="7 8">Gonads</tissue>
    </source>
</reference>
<feature type="compositionally biased region" description="Basic and acidic residues" evidence="5">
    <location>
        <begin position="509"/>
        <end position="524"/>
    </location>
</feature>
<protein>
    <recommendedName>
        <fullName evidence="1">WD repeat-containing protein 44</fullName>
    </recommendedName>
</protein>
<dbReference type="PROSITE" id="PS50294">
    <property type="entry name" value="WD_REPEATS_REGION"/>
    <property type="match status" value="2"/>
</dbReference>
<feature type="region of interest" description="Disordered" evidence="5">
    <location>
        <begin position="91"/>
        <end position="143"/>
    </location>
</feature>
<evidence type="ECO:0000256" key="2">
    <source>
        <dbReference type="ARBA" id="ARBA00022574"/>
    </source>
</evidence>
<dbReference type="SUPFAM" id="SSF50978">
    <property type="entry name" value="WD40 repeat-like"/>
    <property type="match status" value="1"/>
</dbReference>
<dbReference type="GeneID" id="106168085"/>
<evidence type="ECO:0000313" key="8">
    <source>
        <dbReference type="RefSeq" id="XP_013402471.1"/>
    </source>
</evidence>
<evidence type="ECO:0000313" key="7">
    <source>
        <dbReference type="RefSeq" id="XP_013402470.1"/>
    </source>
</evidence>
<feature type="compositionally biased region" description="Polar residues" evidence="5">
    <location>
        <begin position="682"/>
        <end position="695"/>
    </location>
</feature>
<feature type="repeat" description="WD" evidence="4">
    <location>
        <begin position="766"/>
        <end position="800"/>
    </location>
</feature>
<organism evidence="6 7">
    <name type="scientific">Lingula anatina</name>
    <name type="common">Brachiopod</name>
    <name type="synonym">Lingula unguis</name>
    <dbReference type="NCBI Taxonomy" id="7574"/>
    <lineage>
        <taxon>Eukaryota</taxon>
        <taxon>Metazoa</taxon>
        <taxon>Spiralia</taxon>
        <taxon>Lophotrochozoa</taxon>
        <taxon>Brachiopoda</taxon>
        <taxon>Linguliformea</taxon>
        <taxon>Lingulata</taxon>
        <taxon>Lingulida</taxon>
        <taxon>Linguloidea</taxon>
        <taxon>Lingulidae</taxon>
        <taxon>Lingula</taxon>
    </lineage>
</organism>
<feature type="compositionally biased region" description="Polar residues" evidence="5">
    <location>
        <begin position="204"/>
        <end position="216"/>
    </location>
</feature>
<dbReference type="InterPro" id="IPR036322">
    <property type="entry name" value="WD40_repeat_dom_sf"/>
</dbReference>
<name>A0A1S3IWA4_LINAN</name>
<feature type="compositionally biased region" description="Basic and acidic residues" evidence="5">
    <location>
        <begin position="990"/>
        <end position="999"/>
    </location>
</feature>
<dbReference type="Gene3D" id="2.130.10.10">
    <property type="entry name" value="YVTN repeat-like/Quinoprotein amine dehydrogenase"/>
    <property type="match status" value="1"/>
</dbReference>
<evidence type="ECO:0000256" key="1">
    <source>
        <dbReference type="ARBA" id="ARBA00021207"/>
    </source>
</evidence>